<dbReference type="RefSeq" id="WP_090406423.1">
    <property type="nucleotide sequence ID" value="NZ_FNKM01000002.1"/>
</dbReference>
<dbReference type="InterPro" id="IPR051448">
    <property type="entry name" value="CdaR-like_regulators"/>
</dbReference>
<proteinExistence type="inferred from homology"/>
<sequence>MTTDLYSHLQPKGSVEDAFSKAVIGQHHLTNAVLKMGEGAVAWALEEAASSLKRLQDEFQTVPDLPTPEIRLNLETLILDIFMSSLSRNSEHFTLKLIPSMARQAARREVPFSSIVKNMRANQTIWVNHFFTASASRTFAPSTVQRLVTNGAGVVDEIIEHFVLCYLDERQVLMESQIARRRALVEKLIGNAGALQPFELKQIKKDHGLDLEHFHVGIIISDLNTKLSSDLGELQRNLQDAIIGDTPLVVSFTQHLTWAWVSTPRAPTPTQLKRLEETLGQLSGTQCALGEPAKGPAGFRRTHLQARDVSSVAILSPIKGVMRWADHVLTILVGQDLEKAAWYVDSVLGPLANKSEKAGGYRQTLSAYLQSGNSLLHGAEALGIHRNTLVYRLQQIELLLGCPIKQRELEIRCALHLITQYEGRVLKHERE</sequence>
<gene>
    <name evidence="5" type="ORF">FIV39_14155</name>
    <name evidence="4" type="ORF">SAMN04490186_5159</name>
</gene>
<dbReference type="PANTHER" id="PTHR33744:SF1">
    <property type="entry name" value="DNA-BINDING TRANSCRIPTIONAL ACTIVATOR ADER"/>
    <property type="match status" value="1"/>
</dbReference>
<dbReference type="Pfam" id="PF17853">
    <property type="entry name" value="GGDEF_2"/>
    <property type="match status" value="1"/>
</dbReference>
<evidence type="ECO:0000259" key="3">
    <source>
        <dbReference type="Pfam" id="PF17853"/>
    </source>
</evidence>
<evidence type="ECO:0000313" key="6">
    <source>
        <dbReference type="Proteomes" id="UP000198740"/>
    </source>
</evidence>
<feature type="domain" description="CdaR GGDEF-like" evidence="3">
    <location>
        <begin position="202"/>
        <end position="309"/>
    </location>
</feature>
<organism evidence="5 7">
    <name type="scientific">Pseudomonas grimontii</name>
    <dbReference type="NCBI Taxonomy" id="129847"/>
    <lineage>
        <taxon>Bacteria</taxon>
        <taxon>Pseudomonadati</taxon>
        <taxon>Pseudomonadota</taxon>
        <taxon>Gammaproteobacteria</taxon>
        <taxon>Pseudomonadales</taxon>
        <taxon>Pseudomonadaceae</taxon>
        <taxon>Pseudomonas</taxon>
    </lineage>
</organism>
<dbReference type="InterPro" id="IPR042070">
    <property type="entry name" value="PucR_C-HTH_sf"/>
</dbReference>
<dbReference type="AlphaFoldDB" id="A0A1H1I4V3"/>
<dbReference type="Pfam" id="PF13556">
    <property type="entry name" value="HTH_30"/>
    <property type="match status" value="1"/>
</dbReference>
<reference evidence="5 7" key="2">
    <citation type="submission" date="2019-06" db="EMBL/GenBank/DDBJ databases">
        <title>Pseudomonas bimorpha sp. nov. isolated from bovine raw milk and skim milk concentrate.</title>
        <authorList>
            <person name="Hofmann K."/>
            <person name="Huptas C."/>
            <person name="Doll E."/>
            <person name="Scherer S."/>
            <person name="Wenning M."/>
        </authorList>
    </citation>
    <scope>NUCLEOTIDE SEQUENCE [LARGE SCALE GENOMIC DNA]</scope>
    <source>
        <strain evidence="5 7">DSM 17515</strain>
    </source>
</reference>
<accession>A0A1H1I4V3</accession>
<evidence type="ECO:0000256" key="1">
    <source>
        <dbReference type="ARBA" id="ARBA00006754"/>
    </source>
</evidence>
<evidence type="ECO:0000313" key="4">
    <source>
        <dbReference type="EMBL" id="SDR32680.1"/>
    </source>
</evidence>
<dbReference type="InterPro" id="IPR041522">
    <property type="entry name" value="CdaR_GGDEF"/>
</dbReference>
<dbReference type="EMBL" id="FNKM01000002">
    <property type="protein sequence ID" value="SDR32680.1"/>
    <property type="molecule type" value="Genomic_DNA"/>
</dbReference>
<evidence type="ECO:0000259" key="2">
    <source>
        <dbReference type="Pfam" id="PF13556"/>
    </source>
</evidence>
<dbReference type="Gene3D" id="1.10.10.2840">
    <property type="entry name" value="PucR C-terminal helix-turn-helix domain"/>
    <property type="match status" value="1"/>
</dbReference>
<evidence type="ECO:0000313" key="5">
    <source>
        <dbReference type="EMBL" id="TWR65731.1"/>
    </source>
</evidence>
<keyword evidence="6" id="KW-1185">Reference proteome</keyword>
<feature type="domain" description="PucR C-terminal helix-turn-helix" evidence="2">
    <location>
        <begin position="362"/>
        <end position="416"/>
    </location>
</feature>
<dbReference type="InterPro" id="IPR025736">
    <property type="entry name" value="PucR_C-HTH_dom"/>
</dbReference>
<comment type="similarity">
    <text evidence="1">Belongs to the CdaR family.</text>
</comment>
<dbReference type="OrthoDB" id="9792148at2"/>
<dbReference type="Proteomes" id="UP000317267">
    <property type="component" value="Unassembled WGS sequence"/>
</dbReference>
<dbReference type="EMBL" id="VFES01000008">
    <property type="protein sequence ID" value="TWR65731.1"/>
    <property type="molecule type" value="Genomic_DNA"/>
</dbReference>
<protein>
    <submittedName>
        <fullName evidence="4">Sugar diacid utilization regulator</fullName>
    </submittedName>
</protein>
<evidence type="ECO:0000313" key="7">
    <source>
        <dbReference type="Proteomes" id="UP000317267"/>
    </source>
</evidence>
<comment type="caution">
    <text evidence="5">The sequence shown here is derived from an EMBL/GenBank/DDBJ whole genome shotgun (WGS) entry which is preliminary data.</text>
</comment>
<dbReference type="Proteomes" id="UP000198740">
    <property type="component" value="Unassembled WGS sequence"/>
</dbReference>
<name>A0A1H1I4V3_9PSED</name>
<reference evidence="4 6" key="1">
    <citation type="submission" date="2016-10" db="EMBL/GenBank/DDBJ databases">
        <authorList>
            <person name="Varghese N."/>
            <person name="Submissions S."/>
        </authorList>
    </citation>
    <scope>NUCLEOTIDE SEQUENCE [LARGE SCALE GENOMIC DNA]</scope>
    <source>
        <strain evidence="4 6">BS2976</strain>
    </source>
</reference>
<dbReference type="PANTHER" id="PTHR33744">
    <property type="entry name" value="CARBOHYDRATE DIACID REGULATOR"/>
    <property type="match status" value="1"/>
</dbReference>